<dbReference type="Proteomes" id="UP000325105">
    <property type="component" value="Unassembled WGS sequence"/>
</dbReference>
<keyword evidence="2" id="KW-0269">Exonuclease</keyword>
<keyword evidence="2" id="KW-0255">Endonuclease</keyword>
<dbReference type="InterPro" id="IPR038772">
    <property type="entry name" value="Sph/SMPD2-like"/>
</dbReference>
<organism evidence="2 3">
    <name type="scientific">Sphingobacterium allocomposti</name>
    <dbReference type="NCBI Taxonomy" id="415956"/>
    <lineage>
        <taxon>Bacteria</taxon>
        <taxon>Pseudomonadati</taxon>
        <taxon>Bacteroidota</taxon>
        <taxon>Sphingobacteriia</taxon>
        <taxon>Sphingobacteriales</taxon>
        <taxon>Sphingobacteriaceae</taxon>
        <taxon>Sphingobacterium</taxon>
    </lineage>
</organism>
<dbReference type="RefSeq" id="WP_148908077.1">
    <property type="nucleotide sequence ID" value="NZ_VNHX01000005.1"/>
</dbReference>
<evidence type="ECO:0000313" key="2">
    <source>
        <dbReference type="EMBL" id="TYP96697.1"/>
    </source>
</evidence>
<keyword evidence="3" id="KW-1185">Reference proteome</keyword>
<accession>A0A5S5DLA0</accession>
<reference evidence="2 3" key="1">
    <citation type="submission" date="2019-07" db="EMBL/GenBank/DDBJ databases">
        <title>Genomic Encyclopedia of Archaeal and Bacterial Type Strains, Phase II (KMG-II): from individual species to whole genera.</title>
        <authorList>
            <person name="Goeker M."/>
        </authorList>
    </citation>
    <scope>NUCLEOTIDE SEQUENCE [LARGE SCALE GENOMIC DNA]</scope>
    <source>
        <strain evidence="2 3">DSM 18850</strain>
    </source>
</reference>
<dbReference type="Pfam" id="PF03372">
    <property type="entry name" value="Exo_endo_phos"/>
    <property type="match status" value="1"/>
</dbReference>
<dbReference type="OrthoDB" id="7316663at2"/>
<name>A0A5S5DLA0_9SPHI</name>
<evidence type="ECO:0000259" key="1">
    <source>
        <dbReference type="Pfam" id="PF03372"/>
    </source>
</evidence>
<dbReference type="GO" id="GO:0004519">
    <property type="term" value="F:endonuclease activity"/>
    <property type="evidence" value="ECO:0007669"/>
    <property type="project" value="UniProtKB-KW"/>
</dbReference>
<keyword evidence="2" id="KW-0378">Hydrolase</keyword>
<dbReference type="GO" id="GO:0004527">
    <property type="term" value="F:exonuclease activity"/>
    <property type="evidence" value="ECO:0007669"/>
    <property type="project" value="UniProtKB-KW"/>
</dbReference>
<dbReference type="Gene3D" id="3.60.10.10">
    <property type="entry name" value="Endonuclease/exonuclease/phosphatase"/>
    <property type="match status" value="1"/>
</dbReference>
<dbReference type="InterPro" id="IPR005135">
    <property type="entry name" value="Endo/exonuclease/phosphatase"/>
</dbReference>
<keyword evidence="2" id="KW-0540">Nuclease</keyword>
<gene>
    <name evidence="2" type="ORF">BC792_105191</name>
</gene>
<feature type="domain" description="Endonuclease/exonuclease/phosphatase" evidence="1">
    <location>
        <begin position="60"/>
        <end position="283"/>
    </location>
</feature>
<dbReference type="InterPro" id="IPR036691">
    <property type="entry name" value="Endo/exonu/phosph_ase_sf"/>
</dbReference>
<proteinExistence type="predicted"/>
<protein>
    <submittedName>
        <fullName evidence="2">Endonuclease/exonuclease/phosphatase family metal-dependent hydrolase</fullName>
    </submittedName>
</protein>
<dbReference type="EMBL" id="VNHX01000005">
    <property type="protein sequence ID" value="TYP96697.1"/>
    <property type="molecule type" value="Genomic_DNA"/>
</dbReference>
<sequence length="323" mass="36439">MDLYIVWQTRRKWGRLAGVLFLVCSCFYLTKSSKSAVFSTTTIRTDWAISDAVEGELSLLTYNVAGLPDLLSAAETPRAQSMREISGKLNKYDIVNVQEDFHYHKELYDGGDIHPYRTLHKEAVPYGDGLNTLSKYPIVETRRVAWKHCHGTDCLAAKGFSYNRIQLAKDLTVDVYNLHATAQDTEGAAQARRKNLLQLADYIAANSAGEAVLVMGDFNAHYAAHWDNMSAFAQKTGLIDAWVMAMNDGKHPPVKQPFTPNEKLALTDSCESIDKIFFRNSLQIEFTPRSYKVEKQHFSTRSGKPLSDHCAISFVLSWKKKME</sequence>
<dbReference type="SUPFAM" id="SSF56219">
    <property type="entry name" value="DNase I-like"/>
    <property type="match status" value="1"/>
</dbReference>
<dbReference type="PANTHER" id="PTHR16320:SF1">
    <property type="entry name" value="SPHINGOMYELINASE DDB_G0288017"/>
    <property type="match status" value="1"/>
</dbReference>
<comment type="caution">
    <text evidence="2">The sequence shown here is derived from an EMBL/GenBank/DDBJ whole genome shotgun (WGS) entry which is preliminary data.</text>
</comment>
<evidence type="ECO:0000313" key="3">
    <source>
        <dbReference type="Proteomes" id="UP000325105"/>
    </source>
</evidence>
<dbReference type="GO" id="GO:0004767">
    <property type="term" value="F:sphingomyelin phosphodiesterase activity"/>
    <property type="evidence" value="ECO:0007669"/>
    <property type="project" value="InterPro"/>
</dbReference>
<dbReference type="PANTHER" id="PTHR16320">
    <property type="entry name" value="SPHINGOMYELINASE FAMILY MEMBER"/>
    <property type="match status" value="1"/>
</dbReference>
<dbReference type="AlphaFoldDB" id="A0A5S5DLA0"/>
<dbReference type="GO" id="GO:0005737">
    <property type="term" value="C:cytoplasm"/>
    <property type="evidence" value="ECO:0007669"/>
    <property type="project" value="TreeGrafter"/>
</dbReference>